<evidence type="ECO:0000256" key="20">
    <source>
        <dbReference type="ARBA" id="ARBA00044263"/>
    </source>
</evidence>
<dbReference type="SUPFAM" id="SSF57535">
    <property type="entry name" value="Complement control module/SCR domain"/>
    <property type="match status" value="1"/>
</dbReference>
<feature type="domain" description="EGF-like" evidence="26">
    <location>
        <begin position="2172"/>
        <end position="2208"/>
    </location>
</feature>
<evidence type="ECO:0000256" key="9">
    <source>
        <dbReference type="ARBA" id="ARBA00022737"/>
    </source>
</evidence>
<keyword evidence="12 22" id="KW-1015">Disulfide bond</keyword>
<feature type="disulfide bond" evidence="22">
    <location>
        <begin position="2236"/>
        <end position="2245"/>
    </location>
</feature>
<dbReference type="SMART" id="SM00445">
    <property type="entry name" value="LINK"/>
    <property type="match status" value="2"/>
</dbReference>
<dbReference type="Pfam" id="PF07686">
    <property type="entry name" value="V-set"/>
    <property type="match status" value="1"/>
</dbReference>
<evidence type="ECO:0000259" key="26">
    <source>
        <dbReference type="PROSITE" id="PS50026"/>
    </source>
</evidence>
<evidence type="ECO:0000313" key="32">
    <source>
        <dbReference type="Proteomes" id="UP000736164"/>
    </source>
</evidence>
<dbReference type="InterPro" id="IPR013106">
    <property type="entry name" value="Ig_V-set"/>
</dbReference>
<evidence type="ECO:0000256" key="15">
    <source>
        <dbReference type="ARBA" id="ARBA00023290"/>
    </source>
</evidence>
<evidence type="ECO:0000256" key="14">
    <source>
        <dbReference type="ARBA" id="ARBA00023273"/>
    </source>
</evidence>
<dbReference type="SMART" id="SM00409">
    <property type="entry name" value="IG"/>
    <property type="match status" value="1"/>
</dbReference>
<feature type="domain" description="Sushi" evidence="29">
    <location>
        <begin position="2377"/>
        <end position="2437"/>
    </location>
</feature>
<dbReference type="InterPro" id="IPR018097">
    <property type="entry name" value="EGF_Ca-bd_CS"/>
</dbReference>
<dbReference type="GO" id="GO:0033165">
    <property type="term" value="C:interphotoreceptor matrix"/>
    <property type="evidence" value="ECO:0007669"/>
    <property type="project" value="UniProtKB-SubCell"/>
</dbReference>
<feature type="region of interest" description="Disordered" evidence="25">
    <location>
        <begin position="934"/>
        <end position="954"/>
    </location>
</feature>
<dbReference type="Gene3D" id="3.10.100.10">
    <property type="entry name" value="Mannose-Binding Protein A, subunit A"/>
    <property type="match status" value="3"/>
</dbReference>
<evidence type="ECO:0000256" key="23">
    <source>
        <dbReference type="PROSITE-ProRule" id="PRU00302"/>
    </source>
</evidence>
<evidence type="ECO:0000256" key="3">
    <source>
        <dbReference type="ARBA" id="ARBA00022525"/>
    </source>
</evidence>
<feature type="region of interest" description="Disordered" evidence="25">
    <location>
        <begin position="729"/>
        <end position="750"/>
    </location>
</feature>
<feature type="domain" description="Ig-like" evidence="28">
    <location>
        <begin position="1"/>
        <end position="124"/>
    </location>
</feature>
<dbReference type="CDD" id="cd00033">
    <property type="entry name" value="CCP"/>
    <property type="match status" value="1"/>
</dbReference>
<dbReference type="FunFam" id="2.10.25.10:FF:000006">
    <property type="entry name" value="Versican core protein-like isoform 1"/>
    <property type="match status" value="1"/>
</dbReference>
<evidence type="ECO:0000256" key="16">
    <source>
        <dbReference type="ARBA" id="ARBA00023319"/>
    </source>
</evidence>
<dbReference type="Gene3D" id="2.60.40.10">
    <property type="entry name" value="Immunoglobulins"/>
    <property type="match status" value="1"/>
</dbReference>
<dbReference type="FunFam" id="3.10.100.10:FF:000011">
    <property type="entry name" value="Aggrecan core protein"/>
    <property type="match status" value="1"/>
</dbReference>
<keyword evidence="10" id="KW-0106">Calcium</keyword>
<dbReference type="PROSITE" id="PS00010">
    <property type="entry name" value="ASX_HYDROXYL"/>
    <property type="match status" value="1"/>
</dbReference>
<dbReference type="SUPFAM" id="SSF57196">
    <property type="entry name" value="EGF/Laminin"/>
    <property type="match status" value="1"/>
</dbReference>
<dbReference type="InterPro" id="IPR000152">
    <property type="entry name" value="EGF-type_Asp/Asn_hydroxyl_site"/>
</dbReference>
<dbReference type="GO" id="GO:0030246">
    <property type="term" value="F:carbohydrate binding"/>
    <property type="evidence" value="ECO:0007669"/>
    <property type="project" value="UniProtKB-KW"/>
</dbReference>
<evidence type="ECO:0000259" key="29">
    <source>
        <dbReference type="PROSITE" id="PS50923"/>
    </source>
</evidence>
<dbReference type="GO" id="GO:0005540">
    <property type="term" value="F:hyaluronic acid binding"/>
    <property type="evidence" value="ECO:0007669"/>
    <property type="project" value="UniProtKB-KW"/>
</dbReference>
<dbReference type="Pfam" id="PF00059">
    <property type="entry name" value="Lectin_C"/>
    <property type="match status" value="1"/>
</dbReference>
<dbReference type="PROSITE" id="PS50026">
    <property type="entry name" value="EGF_3"/>
    <property type="match status" value="2"/>
</dbReference>
<dbReference type="Gene3D" id="2.10.70.10">
    <property type="entry name" value="Complement Module, domain 1"/>
    <property type="match status" value="1"/>
</dbReference>
<dbReference type="InterPro" id="IPR018378">
    <property type="entry name" value="C-type_lectin_CS"/>
</dbReference>
<dbReference type="PRINTS" id="PR01265">
    <property type="entry name" value="LINKMODULE"/>
</dbReference>
<feature type="non-terminal residue" evidence="31">
    <location>
        <position position="1"/>
    </location>
</feature>
<dbReference type="GO" id="GO:0007417">
    <property type="term" value="P:central nervous system development"/>
    <property type="evidence" value="ECO:0007669"/>
    <property type="project" value="TreeGrafter"/>
</dbReference>
<dbReference type="InterPro" id="IPR000436">
    <property type="entry name" value="Sushi_SCR_CCP_dom"/>
</dbReference>
<dbReference type="PROSITE" id="PS50835">
    <property type="entry name" value="IG_LIKE"/>
    <property type="match status" value="1"/>
</dbReference>
<dbReference type="CDD" id="cd03517">
    <property type="entry name" value="Link_domain_CSPGs_modules_1_3"/>
    <property type="match status" value="1"/>
</dbReference>
<dbReference type="InterPro" id="IPR016187">
    <property type="entry name" value="CTDL_fold"/>
</dbReference>
<dbReference type="GO" id="GO:0001501">
    <property type="term" value="P:skeletal system development"/>
    <property type="evidence" value="ECO:0007669"/>
    <property type="project" value="TreeGrafter"/>
</dbReference>
<reference evidence="31" key="1">
    <citation type="journal article" date="2021" name="Cell">
        <title>Tracing the genetic footprints of vertebrate landing in non-teleost ray-finned fishes.</title>
        <authorList>
            <person name="Bi X."/>
            <person name="Wang K."/>
            <person name="Yang L."/>
            <person name="Pan H."/>
            <person name="Jiang H."/>
            <person name="Wei Q."/>
            <person name="Fang M."/>
            <person name="Yu H."/>
            <person name="Zhu C."/>
            <person name="Cai Y."/>
            <person name="He Y."/>
            <person name="Gan X."/>
            <person name="Zeng H."/>
            <person name="Yu D."/>
            <person name="Zhu Y."/>
            <person name="Jiang H."/>
            <person name="Qiu Q."/>
            <person name="Yang H."/>
            <person name="Zhang Y.E."/>
            <person name="Wang W."/>
            <person name="Zhu M."/>
            <person name="He S."/>
            <person name="Zhang G."/>
        </authorList>
    </citation>
    <scope>NUCLEOTIDE SEQUENCE</scope>
    <source>
        <strain evidence="31">Allg_001</strain>
    </source>
</reference>
<dbReference type="PANTHER" id="PTHR22804:SF6">
    <property type="entry name" value="VERSICAN CORE PROTEIN"/>
    <property type="match status" value="1"/>
</dbReference>
<evidence type="ECO:0000256" key="10">
    <source>
        <dbReference type="ARBA" id="ARBA00022837"/>
    </source>
</evidence>
<dbReference type="InterPro" id="IPR013032">
    <property type="entry name" value="EGF-like_CS"/>
</dbReference>
<dbReference type="Gene3D" id="2.10.25.10">
    <property type="entry name" value="Laminin"/>
    <property type="match status" value="2"/>
</dbReference>
<dbReference type="PROSITE" id="PS00022">
    <property type="entry name" value="EGF_1"/>
    <property type="match status" value="2"/>
</dbReference>
<dbReference type="InterPro" id="IPR007110">
    <property type="entry name" value="Ig-like_dom"/>
</dbReference>
<dbReference type="Pfam" id="PF00008">
    <property type="entry name" value="EGF"/>
    <property type="match status" value="1"/>
</dbReference>
<sequence>PESTVIMKMEKSPPVSGSLSGKVVLPCHFSTMPTSSPSQKTGTDYLRIKWTKIEHGSELTVLVAQNGVIKIGHGYKNRVSVPSHPEDVGDASLTVVKLRASDAGLYRCEVMYGIEDTQDTVTLDVNGVVFHYRASSSRYTLTFEQAKQTCKDVGATIATVDQLNAAYEDGFDQCDAGWMEDQTVRYPITKPRAGCYGDKMGKPGVRTYGVRHPMETYDVYCYVDKLEGKVFYTPALSKVTLKEAEEECATKGAVLATTGHLHSAWRNGLDRCDYGWLSDGSVRYPIAVARTQCGGGLLGVRTLYRYRNQTGFPNPTEKFGAYCFKGNFSHSSCSIASVLMVNASPINEFICSQRTIYVTQCGDVTSPGFFLSTVGAQIVHPLSLLLMFLCIPGRNQTAHTVHERKDSFISTTDALKNVVSLYYLRSSFPLLQARDTTSLTLLLDEVTSVLFNPKFKIKSSSMNLSPTAVHQHRKTFKEADTSKIRLEKEIRERKAIIISFLWSAPFPFILTILTVEYPERKQSSTCVLDSLQYRLASVPVLGVSALALATPALPVRPSLSGRTVKPTSYDGRVEGDSTNLDEDISPPIALAYSFTPESKTDGAQLPGTEKTFTHFPEDAGAKETVTGEETATDSSSMFSTSMASPFEEFTARPVEHDEVMDNVMDYDLNTEIPLQAFPQGGDTFLLVSTSESEEYVTTMSISHLSSSFQPSDELLSGSGDVPVPTETTRLISSQPPGSEVMPTQQAKPDHSHIERNGMEATYEPITVASQTTKNDYLGHEQSSTVIDLITTPEITLSSAVTDFETEESIESTSAVAQTSGAGTSEKLKDLPITEQPDISVAAFTPLTLIFASPETDFDKTMTPLDKVETEIFVEGQPPTQPSPDDENGSGTFFPSYVTSPKHVELITTRATHLSFTPKVDIELTSDTTDVQDTTKKSTSVFEPTESAKHDVSTETITILPEPSRLPLGGAALYPGEKQTSEEQDAEEGSAMSTPEHIQTLPESMTLSFLPIEVGSPTTEESSIIHETSTASPTDITTSQSVISTKGHYITHTPDLHEEATVPKQEVKPSDKETQTIMSETRSSLQEMDSPTTGQLVELDYISEPTKDTVSSVQHVGQTVIVFKQTEGSADAEEVSTTQSTVFLMSAVTTVPDSSTYSKVETTTEKPPILTESNAADDTTKDMVIIEESQAKIPESPKEEGVGPDTVPDIDSEYFTTATRPYTVEKPTAPAQAMDSTASPELQGTPGNETHPQLDGINVIIVEILGKNASGELFFFLVTPCLDRENTNFLFHFKMAVSVKKRITWSCAQQLGYISEALLSSLICFTVTLLGGLATLAIDYLTTKSNIWLFTIQTIAPDSVISPCSSQLTAGSPLKLSSTWMGDLLGKTKVAAGRGVSGASRGCSPCELPNKALNHRFLCCKVTAHHSAVLVWFDRVLTNRHLLDVSGLGQFVSEWTAASVTLLGLTGVESDCLPIGNSSRETPFMSVLVHELHSTLLPHFIALECQHCCVMYIHAPFFSLNNFTNKHHSIIYTRKTLKYIPFDPLLNLLEGPSGIAYPRSSESESPPQIPELMVPSVPNEPIPSAVEGDPILPWSGEPDGSSSAVTSTPVLSFINGKHLVTLETEHQAAEEARAQDAQTTDGDYTMEDGTVTEKPLSTTAFATTESPFSSIETKDTSVLEASVPLMPSETDELSGEGSSGMDVTWSSTETIETSTHQSVPFQTFTVPILTATAGPENKTETAKDESSVSLVAAGEKISGEDSYFEIFTLTTISHDRFSDKDTAKQAETSQREETDLESVGSGEQPAKMESVTLLSTVLPTPTVSSTFYTDEEFFPPELETSSTAPPAETHVSVMVDEHTVGVVLASASDDTKSTAPSPFSSVVYQQFDEHRVLHSSPTSGQVESSTKEFSATTKPYEKKQTTSSVIIFTEDELNEDELFSTVTSAISSETTVKEHTPKDETVPDTFTAEGEDAELSTLLPSTPSDAYSVKDSDVVVTESFQGTTLLPDVAHHPSTEDLAVSISHEADTTLHEKEITPSPTSSFTDWILEENITSREGSTVEPPIPQESTDSIVSATSRDFHIFAESPSVSSVVQKPGVPAVGDKEQEHTGPETAGSETTPKEDDREDSSASPTAKIKELEEAVTYFTDLEPTHTQTPSLMHSIDLPSTVASPGHDSCEDHLCHNGGSCYPRGQSYICTCPPGYSGEHCEIDIDECHSNPCRNGGTCIDSLNSFTCVCLPSYAGALCEQDTETCDYGWHKFQGHCYKYFAHRRTWDAAERECRLQGAHLTSILSHEEQLFVNRLGHDYQWIGLNDKMFEQDFRWTDGRPLQYENWRPNQPDSFFSSGEDCVVMIWHENGQWNDVPCNYHLTYTCKKGTVACGQPPVVQNARAFGTMRPRYEINSLVRYHCKEGFIQRHVPTIKCRGDGRWDEPKISCLSPSTYQRAYVNMYYNNARWNSNGSQRHRHRWAVRQDKARR</sequence>
<dbReference type="PROSITE" id="PS01187">
    <property type="entry name" value="EGF_CA"/>
    <property type="match status" value="1"/>
</dbReference>
<dbReference type="FunFam" id="2.10.25.10:FF:000195">
    <property type="entry name" value="versican core protein-like"/>
    <property type="match status" value="1"/>
</dbReference>
<name>A0A8J7NNY1_ATRSP</name>
<evidence type="ECO:0000256" key="6">
    <source>
        <dbReference type="ARBA" id="ARBA00022659"/>
    </source>
</evidence>
<comment type="caution">
    <text evidence="31">The sequence shown here is derived from an EMBL/GenBank/DDBJ whole genome shotgun (WGS) entry which is preliminary data.</text>
</comment>
<dbReference type="PROSITE" id="PS50963">
    <property type="entry name" value="LINK_2"/>
    <property type="match status" value="2"/>
</dbReference>
<dbReference type="PROSITE" id="PS01186">
    <property type="entry name" value="EGF_2"/>
    <property type="match status" value="1"/>
</dbReference>
<feature type="region of interest" description="Disordered" evidence="25">
    <location>
        <begin position="1015"/>
        <end position="1035"/>
    </location>
</feature>
<dbReference type="InterPro" id="IPR033987">
    <property type="entry name" value="CSPG_CTLD"/>
</dbReference>
<dbReference type="FunFam" id="3.10.100.10:FF:000002">
    <property type="entry name" value="Hyaluronan proteoglycan link protein 1"/>
    <property type="match status" value="1"/>
</dbReference>
<keyword evidence="8" id="KW-0430">Lectin</keyword>
<dbReference type="FunFam" id="2.60.40.10:FF:000361">
    <property type="entry name" value="versican core protein-like"/>
    <property type="match status" value="1"/>
</dbReference>
<gene>
    <name evidence="31" type="primary">Vcan</name>
    <name evidence="31" type="ORF">GTO95_0011334</name>
</gene>
<dbReference type="PANTHER" id="PTHR22804">
    <property type="entry name" value="AGGRECAN/VERSICAN PROTEOGLYCAN"/>
    <property type="match status" value="1"/>
</dbReference>
<keyword evidence="7" id="KW-0732">Signal</keyword>
<dbReference type="GO" id="GO:0001750">
    <property type="term" value="C:photoreceptor outer segment"/>
    <property type="evidence" value="ECO:0007669"/>
    <property type="project" value="UniProtKB-SubCell"/>
</dbReference>
<dbReference type="PROSITE" id="PS00615">
    <property type="entry name" value="C_TYPE_LECTIN_1"/>
    <property type="match status" value="1"/>
</dbReference>
<feature type="region of interest" description="Disordered" evidence="25">
    <location>
        <begin position="1225"/>
        <end position="1249"/>
    </location>
</feature>
<keyword evidence="5 22" id="KW-0245">EGF-like domain</keyword>
<evidence type="ECO:0000256" key="4">
    <source>
        <dbReference type="ARBA" id="ARBA00022530"/>
    </source>
</evidence>
<keyword evidence="15" id="KW-0373">Hyaluronic acid</keyword>
<feature type="non-terminal residue" evidence="31">
    <location>
        <position position="2476"/>
    </location>
</feature>
<evidence type="ECO:0000256" key="1">
    <source>
        <dbReference type="ARBA" id="ARBA00004504"/>
    </source>
</evidence>
<feature type="region of interest" description="Disordered" evidence="25">
    <location>
        <begin position="2086"/>
        <end position="2134"/>
    </location>
</feature>
<dbReference type="InterPro" id="IPR036179">
    <property type="entry name" value="Ig-like_dom_sf"/>
</dbReference>
<feature type="disulfide bond" evidence="22">
    <location>
        <begin position="2198"/>
        <end position="2207"/>
    </location>
</feature>
<dbReference type="InterPro" id="IPR050691">
    <property type="entry name" value="Hyaluronan_bind_Proteoglycan"/>
</dbReference>
<feature type="compositionally biased region" description="Basic and acidic residues" evidence="25">
    <location>
        <begin position="1778"/>
        <end position="1792"/>
    </location>
</feature>
<accession>A0A8J7NNY1</accession>
<dbReference type="GO" id="GO:0005615">
    <property type="term" value="C:extracellular space"/>
    <property type="evidence" value="ECO:0007669"/>
    <property type="project" value="TreeGrafter"/>
</dbReference>
<dbReference type="GO" id="GO:0005509">
    <property type="term" value="F:calcium ion binding"/>
    <property type="evidence" value="ECO:0007669"/>
    <property type="project" value="InterPro"/>
</dbReference>
<dbReference type="InterPro" id="IPR016186">
    <property type="entry name" value="C-type_lectin-like/link_sf"/>
</dbReference>
<evidence type="ECO:0000256" key="19">
    <source>
        <dbReference type="ARBA" id="ARBA00044230"/>
    </source>
</evidence>
<keyword evidence="9" id="KW-0677">Repeat</keyword>
<dbReference type="Pfam" id="PF00193">
    <property type="entry name" value="Xlink"/>
    <property type="match status" value="2"/>
</dbReference>
<dbReference type="GO" id="GO:0010001">
    <property type="term" value="P:glial cell differentiation"/>
    <property type="evidence" value="ECO:0007669"/>
    <property type="project" value="TreeGrafter"/>
</dbReference>
<evidence type="ECO:0000256" key="2">
    <source>
        <dbReference type="ARBA" id="ARBA00004593"/>
    </source>
</evidence>
<feature type="disulfide bond" evidence="24">
    <location>
        <begin position="174"/>
        <end position="195"/>
    </location>
</feature>
<feature type="compositionally biased region" description="Polar residues" evidence="25">
    <location>
        <begin position="1894"/>
        <end position="1912"/>
    </location>
</feature>
<feature type="domain" description="Link" evidence="30">
    <location>
        <begin position="228"/>
        <end position="325"/>
    </location>
</feature>
<feature type="disulfide bond" evidence="23">
    <location>
        <begin position="2408"/>
        <end position="2435"/>
    </location>
</feature>
<dbReference type="InterPro" id="IPR000538">
    <property type="entry name" value="Link_dom"/>
</dbReference>
<dbReference type="InterPro" id="IPR001881">
    <property type="entry name" value="EGF-like_Ca-bd_dom"/>
</dbReference>
<evidence type="ECO:0000256" key="18">
    <source>
        <dbReference type="ARBA" id="ARBA00044099"/>
    </source>
</evidence>
<dbReference type="InterPro" id="IPR000742">
    <property type="entry name" value="EGF"/>
</dbReference>
<feature type="region of interest" description="Disordered" evidence="25">
    <location>
        <begin position="1778"/>
        <end position="1805"/>
    </location>
</feature>
<feature type="region of interest" description="Disordered" evidence="25">
    <location>
        <begin position="1892"/>
        <end position="1914"/>
    </location>
</feature>
<evidence type="ECO:0000256" key="8">
    <source>
        <dbReference type="ARBA" id="ARBA00022734"/>
    </source>
</evidence>
<keyword evidence="11" id="KW-0654">Proteoglycan</keyword>
<dbReference type="PROSITE" id="PS50041">
    <property type="entry name" value="C_TYPE_LECTIN_2"/>
    <property type="match status" value="1"/>
</dbReference>
<dbReference type="InterPro" id="IPR001304">
    <property type="entry name" value="C-type_lectin-like"/>
</dbReference>
<keyword evidence="3" id="KW-0964">Secreted</keyword>
<comment type="caution">
    <text evidence="22">Lacks conserved residue(s) required for the propagation of feature annotation.</text>
</comment>
<dbReference type="Pfam" id="PF12661">
    <property type="entry name" value="hEGF"/>
    <property type="match status" value="1"/>
</dbReference>
<evidence type="ECO:0000256" key="12">
    <source>
        <dbReference type="ARBA" id="ARBA00023157"/>
    </source>
</evidence>
<dbReference type="PROSITE" id="PS01241">
    <property type="entry name" value="LINK_1"/>
    <property type="match status" value="2"/>
</dbReference>
<feature type="domain" description="Link" evidence="30">
    <location>
        <begin position="128"/>
        <end position="223"/>
    </location>
</feature>
<dbReference type="GO" id="GO:0007155">
    <property type="term" value="P:cell adhesion"/>
    <property type="evidence" value="ECO:0007669"/>
    <property type="project" value="InterPro"/>
</dbReference>
<feature type="region of interest" description="Disordered" evidence="25">
    <location>
        <begin position="1625"/>
        <end position="1649"/>
    </location>
</feature>
<keyword evidence="32" id="KW-1185">Reference proteome</keyword>
<dbReference type="EMBL" id="JAAWVO010016263">
    <property type="protein sequence ID" value="MBN3314581.1"/>
    <property type="molecule type" value="Genomic_DNA"/>
</dbReference>
<comment type="subcellular location">
    <subcellularLocation>
        <location evidence="1">Cell projection</location>
        <location evidence="1">Cilium</location>
        <location evidence="1">Photoreceptor outer segment</location>
    </subcellularLocation>
    <subcellularLocation>
        <location evidence="2">Secreted</location>
        <location evidence="2">Extracellular space</location>
        <location evidence="2">Extracellular matrix</location>
        <location evidence="2">Interphotoreceptor matrix</location>
    </subcellularLocation>
</comment>
<dbReference type="InterPro" id="IPR013783">
    <property type="entry name" value="Ig-like_fold"/>
</dbReference>
<feature type="domain" description="EGF-like" evidence="26">
    <location>
        <begin position="2210"/>
        <end position="2246"/>
    </location>
</feature>
<comment type="function">
    <text evidence="17">May play a role in intercellular signaling and in connecting cells with the extracellular matrix. May take part in the regulation of cell motility, growth and differentiation. Binds hyaluronic acid.</text>
</comment>
<feature type="compositionally biased region" description="Polar residues" evidence="25">
    <location>
        <begin position="1233"/>
        <end position="1249"/>
    </location>
</feature>
<keyword evidence="14" id="KW-0966">Cell projection</keyword>
<dbReference type="GO" id="GO:0072534">
    <property type="term" value="C:perineuronal net"/>
    <property type="evidence" value="ECO:0007669"/>
    <property type="project" value="TreeGrafter"/>
</dbReference>
<protein>
    <recommendedName>
        <fullName evidence="18">Versican core protein</fullName>
    </recommendedName>
    <alternativeName>
        <fullName evidence="19">Chondroitin sulfate proteoglycan core protein 2</fullName>
    </alternativeName>
    <alternativeName>
        <fullName evidence="20">Large fibroblast proteoglycan</fullName>
    </alternativeName>
    <alternativeName>
        <fullName evidence="21">PG-M</fullName>
    </alternativeName>
</protein>
<evidence type="ECO:0000256" key="25">
    <source>
        <dbReference type="SAM" id="MobiDB-lite"/>
    </source>
</evidence>
<feature type="domain" description="C-type lectin" evidence="27">
    <location>
        <begin position="2259"/>
        <end position="2373"/>
    </location>
</feature>
<evidence type="ECO:0000256" key="17">
    <source>
        <dbReference type="ARBA" id="ARBA00043896"/>
    </source>
</evidence>
<dbReference type="FunFam" id="2.10.70.10:FF:000003">
    <property type="entry name" value="Versican core protein"/>
    <property type="match status" value="1"/>
</dbReference>
<evidence type="ECO:0000256" key="11">
    <source>
        <dbReference type="ARBA" id="ARBA00022974"/>
    </source>
</evidence>
<keyword evidence="16" id="KW-0393">Immunoglobulin domain</keyword>
<dbReference type="SMART" id="SM00032">
    <property type="entry name" value="CCP"/>
    <property type="match status" value="1"/>
</dbReference>
<dbReference type="CDD" id="cd03520">
    <property type="entry name" value="Link_domain_CSPGs_modules_2_4"/>
    <property type="match status" value="1"/>
</dbReference>
<evidence type="ECO:0000256" key="22">
    <source>
        <dbReference type="PROSITE-ProRule" id="PRU00076"/>
    </source>
</evidence>
<dbReference type="FunFam" id="3.10.100.10:FF:000003">
    <property type="entry name" value="Versican core protein"/>
    <property type="match status" value="1"/>
</dbReference>
<feature type="disulfide bond" evidence="24">
    <location>
        <begin position="272"/>
        <end position="293"/>
    </location>
</feature>
<evidence type="ECO:0000259" key="28">
    <source>
        <dbReference type="PROSITE" id="PS50835"/>
    </source>
</evidence>
<evidence type="ECO:0000256" key="21">
    <source>
        <dbReference type="ARBA" id="ARBA00044266"/>
    </source>
</evidence>
<dbReference type="SMART" id="SM00034">
    <property type="entry name" value="CLECT"/>
    <property type="match status" value="1"/>
</dbReference>
<dbReference type="SMART" id="SM00406">
    <property type="entry name" value="IGv"/>
    <property type="match status" value="1"/>
</dbReference>
<dbReference type="GO" id="GO:0045202">
    <property type="term" value="C:synapse"/>
    <property type="evidence" value="ECO:0007669"/>
    <property type="project" value="TreeGrafter"/>
</dbReference>
<dbReference type="CDD" id="cd03588">
    <property type="entry name" value="CLECT_CSPGs"/>
    <property type="match status" value="1"/>
</dbReference>
<dbReference type="Proteomes" id="UP000736164">
    <property type="component" value="Unassembled WGS sequence"/>
</dbReference>
<evidence type="ECO:0000256" key="13">
    <source>
        <dbReference type="ARBA" id="ARBA00023180"/>
    </source>
</evidence>
<dbReference type="InterPro" id="IPR035976">
    <property type="entry name" value="Sushi/SCR/CCP_sf"/>
</dbReference>
<dbReference type="GO" id="GO:0002052">
    <property type="term" value="P:positive regulation of neuroblast proliferation"/>
    <property type="evidence" value="ECO:0007669"/>
    <property type="project" value="TreeGrafter"/>
</dbReference>
<feature type="disulfide bond" evidence="23">
    <location>
        <begin position="2379"/>
        <end position="2422"/>
    </location>
</feature>
<evidence type="ECO:0000256" key="24">
    <source>
        <dbReference type="PROSITE-ProRule" id="PRU00323"/>
    </source>
</evidence>
<dbReference type="InterPro" id="IPR003599">
    <property type="entry name" value="Ig_sub"/>
</dbReference>
<dbReference type="PROSITE" id="PS50923">
    <property type="entry name" value="SUSHI"/>
    <property type="match status" value="1"/>
</dbReference>
<organism evidence="31 32">
    <name type="scientific">Atractosteus spatula</name>
    <name type="common">Alligator gar</name>
    <name type="synonym">Lepisosteus spatula</name>
    <dbReference type="NCBI Taxonomy" id="7917"/>
    <lineage>
        <taxon>Eukaryota</taxon>
        <taxon>Metazoa</taxon>
        <taxon>Chordata</taxon>
        <taxon>Craniata</taxon>
        <taxon>Vertebrata</taxon>
        <taxon>Euteleostomi</taxon>
        <taxon>Actinopterygii</taxon>
        <taxon>Neopterygii</taxon>
        <taxon>Holostei</taxon>
        <taxon>Semionotiformes</taxon>
        <taxon>Lepisosteidae</taxon>
        <taxon>Atractosteus</taxon>
    </lineage>
</organism>
<dbReference type="SMART" id="SM00179">
    <property type="entry name" value="EGF_CA"/>
    <property type="match status" value="2"/>
</dbReference>
<evidence type="ECO:0000313" key="31">
    <source>
        <dbReference type="EMBL" id="MBN3314581.1"/>
    </source>
</evidence>
<evidence type="ECO:0000256" key="5">
    <source>
        <dbReference type="ARBA" id="ARBA00022536"/>
    </source>
</evidence>
<keyword evidence="4" id="KW-0272">Extracellular matrix</keyword>
<evidence type="ECO:0000256" key="7">
    <source>
        <dbReference type="ARBA" id="ARBA00022729"/>
    </source>
</evidence>
<dbReference type="SUPFAM" id="SSF48726">
    <property type="entry name" value="Immunoglobulin"/>
    <property type="match status" value="1"/>
</dbReference>
<dbReference type="Pfam" id="PF00084">
    <property type="entry name" value="Sushi"/>
    <property type="match status" value="1"/>
</dbReference>
<dbReference type="CDD" id="cd00054">
    <property type="entry name" value="EGF_CA"/>
    <property type="match status" value="2"/>
</dbReference>
<evidence type="ECO:0000259" key="30">
    <source>
        <dbReference type="PROSITE" id="PS50963"/>
    </source>
</evidence>
<feature type="region of interest" description="Disordered" evidence="25">
    <location>
        <begin position="560"/>
        <end position="580"/>
    </location>
</feature>
<dbReference type="SUPFAM" id="SSF56436">
    <property type="entry name" value="C-type lectin-like"/>
    <property type="match status" value="3"/>
</dbReference>
<keyword evidence="6 23" id="KW-0768">Sushi</keyword>
<feature type="compositionally biased region" description="Polar residues" evidence="25">
    <location>
        <begin position="729"/>
        <end position="746"/>
    </location>
</feature>
<keyword evidence="13" id="KW-0325">Glycoprotein</keyword>
<proteinExistence type="predicted"/>
<dbReference type="SMART" id="SM00181">
    <property type="entry name" value="EGF"/>
    <property type="match status" value="2"/>
</dbReference>
<evidence type="ECO:0000259" key="27">
    <source>
        <dbReference type="PROSITE" id="PS50041"/>
    </source>
</evidence>